<keyword evidence="2" id="KW-1185">Reference proteome</keyword>
<sequence length="97" mass="11267">MDRHCHAIKEIEAVLRYAEEQGWRVVSKGGHAWGKMYCPWNSVACRCGEFCISCIWSTPVNAVNHARQLRRVVEHCTFRQQYKAQSGRGTPWNTHLH</sequence>
<accession>A0A2S9IAY4</accession>
<protein>
    <submittedName>
        <fullName evidence="1">Uncharacterized protein</fullName>
    </submittedName>
</protein>
<gene>
    <name evidence="1" type="ORF">CQW29_13460</name>
</gene>
<dbReference type="AlphaFoldDB" id="A0A2S9IAY4"/>
<evidence type="ECO:0000313" key="2">
    <source>
        <dbReference type="Proteomes" id="UP000239181"/>
    </source>
</evidence>
<dbReference type="OrthoDB" id="8778495at2"/>
<evidence type="ECO:0000313" key="1">
    <source>
        <dbReference type="EMBL" id="PRD14960.1"/>
    </source>
</evidence>
<dbReference type="EMBL" id="PDET01000008">
    <property type="protein sequence ID" value="PRD14960.1"/>
    <property type="molecule type" value="Genomic_DNA"/>
</dbReference>
<proteinExistence type="predicted"/>
<organism evidence="1 2">
    <name type="scientific">Pantoea coffeiphila</name>
    <dbReference type="NCBI Taxonomy" id="1465635"/>
    <lineage>
        <taxon>Bacteria</taxon>
        <taxon>Pseudomonadati</taxon>
        <taxon>Pseudomonadota</taxon>
        <taxon>Gammaproteobacteria</taxon>
        <taxon>Enterobacterales</taxon>
        <taxon>Erwiniaceae</taxon>
        <taxon>Pantoea</taxon>
    </lineage>
</organism>
<name>A0A2S9IAY4_9GAMM</name>
<reference evidence="1 2" key="1">
    <citation type="submission" date="2017-10" db="EMBL/GenBank/DDBJ databases">
        <title>Draft genome of two endophytic bacteria isolated from 'guarana' Paullinia cupana (Mart.) Ducke.</title>
        <authorList>
            <person name="Siqueira K.A."/>
            <person name="Liotti R.G."/>
            <person name="Mendes T.A."/>
            <person name="Soares M.A."/>
        </authorList>
    </citation>
    <scope>NUCLEOTIDE SEQUENCE [LARGE SCALE GENOMIC DNA]</scope>
    <source>
        <strain evidence="1 2">342</strain>
    </source>
</reference>
<dbReference type="Proteomes" id="UP000239181">
    <property type="component" value="Unassembled WGS sequence"/>
</dbReference>
<comment type="caution">
    <text evidence="1">The sequence shown here is derived from an EMBL/GenBank/DDBJ whole genome shotgun (WGS) entry which is preliminary data.</text>
</comment>